<dbReference type="SMART" id="SM01268">
    <property type="entry name" value="BTD"/>
    <property type="match status" value="1"/>
</dbReference>
<proteinExistence type="inferred from homology"/>
<dbReference type="SMART" id="SM01267">
    <property type="entry name" value="LAG1_DNAbind"/>
    <property type="match status" value="1"/>
</dbReference>
<dbReference type="Proteomes" id="UP000887566">
    <property type="component" value="Unplaced"/>
</dbReference>
<dbReference type="InterPro" id="IPR036358">
    <property type="entry name" value="BTD_sf"/>
</dbReference>
<keyword evidence="3" id="KW-0805">Transcription regulation</keyword>
<dbReference type="InterPro" id="IPR037095">
    <property type="entry name" value="RBP-J/Cbf11_DNA-bd_sf"/>
</dbReference>
<dbReference type="InterPro" id="IPR014756">
    <property type="entry name" value="Ig_E-set"/>
</dbReference>
<dbReference type="Gene3D" id="2.60.40.1450">
    <property type="entry name" value="LAG1, DNA binding domain"/>
    <property type="match status" value="1"/>
</dbReference>
<dbReference type="Pfam" id="PF09270">
    <property type="entry name" value="BTD"/>
    <property type="match status" value="1"/>
</dbReference>
<evidence type="ECO:0000313" key="10">
    <source>
        <dbReference type="Proteomes" id="UP000887566"/>
    </source>
</evidence>
<dbReference type="InterPro" id="IPR038007">
    <property type="entry name" value="RBP-Jkappa_IPT"/>
</dbReference>
<dbReference type="Gene3D" id="2.80.10.50">
    <property type="match status" value="1"/>
</dbReference>
<dbReference type="PANTHER" id="PTHR10665">
    <property type="entry name" value="RECOMBINING BINDING PROTEIN SUPPRESSOR OF HAIRLESS"/>
    <property type="match status" value="1"/>
</dbReference>
<accession>A0A914VVQ3</accession>
<dbReference type="InterPro" id="IPR015350">
    <property type="entry name" value="Beta-trefoil_DNA-bd_dom"/>
</dbReference>
<dbReference type="GO" id="GO:0001228">
    <property type="term" value="F:DNA-binding transcription activator activity, RNA polymerase II-specific"/>
    <property type="evidence" value="ECO:0007669"/>
    <property type="project" value="InterPro"/>
</dbReference>
<feature type="region of interest" description="Disordered" evidence="7">
    <location>
        <begin position="131"/>
        <end position="158"/>
    </location>
</feature>
<dbReference type="FunFam" id="2.80.10.50:FF:000003">
    <property type="entry name" value="recombining binding protein suppressor of hairless"/>
    <property type="match status" value="1"/>
</dbReference>
<dbReference type="AlphaFoldDB" id="A0A914VVQ3"/>
<organism evidence="10 11">
    <name type="scientific">Plectus sambesii</name>
    <dbReference type="NCBI Taxonomy" id="2011161"/>
    <lineage>
        <taxon>Eukaryota</taxon>
        <taxon>Metazoa</taxon>
        <taxon>Ecdysozoa</taxon>
        <taxon>Nematoda</taxon>
        <taxon>Chromadorea</taxon>
        <taxon>Plectida</taxon>
        <taxon>Plectina</taxon>
        <taxon>Plectoidea</taxon>
        <taxon>Plectidae</taxon>
        <taxon>Plectus</taxon>
    </lineage>
</organism>
<evidence type="ECO:0000313" key="11">
    <source>
        <dbReference type="WBParaSite" id="PSAMB.scaffold2659size21959.g18686.t1"/>
    </source>
</evidence>
<evidence type="ECO:0000259" key="8">
    <source>
        <dbReference type="SMART" id="SM01267"/>
    </source>
</evidence>
<dbReference type="InterPro" id="IPR008967">
    <property type="entry name" value="p53-like_TF_DNA-bd_sf"/>
</dbReference>
<dbReference type="Pfam" id="PF09271">
    <property type="entry name" value="LAG1-DNAbind"/>
    <property type="match status" value="1"/>
</dbReference>
<name>A0A914VVQ3_9BILA</name>
<dbReference type="FunFam" id="2.60.40.1450:FF:000001">
    <property type="entry name" value="Recombining binding protein suppressor of hairless"/>
    <property type="match status" value="1"/>
</dbReference>
<dbReference type="WBParaSite" id="PSAMB.scaffold2659size21959.g18686.t1">
    <property type="protein sequence ID" value="PSAMB.scaffold2659size21959.g18686.t1"/>
    <property type="gene ID" value="PSAMB.scaffold2659size21959.g18686"/>
</dbReference>
<dbReference type="InterPro" id="IPR040159">
    <property type="entry name" value="CLS_fam"/>
</dbReference>
<keyword evidence="4" id="KW-0238">DNA-binding</keyword>
<reference evidence="11" key="1">
    <citation type="submission" date="2022-11" db="UniProtKB">
        <authorList>
            <consortium name="WormBaseParasite"/>
        </authorList>
    </citation>
    <scope>IDENTIFICATION</scope>
</reference>
<feature type="domain" description="Beta-trefoil DNA-binding" evidence="9">
    <location>
        <begin position="496"/>
        <end position="643"/>
    </location>
</feature>
<evidence type="ECO:0000256" key="6">
    <source>
        <dbReference type="ARBA" id="ARBA00023242"/>
    </source>
</evidence>
<dbReference type="InterPro" id="IPR015351">
    <property type="entry name" value="RBP-J/Cbf11/Cbf12_DNA-bd"/>
</dbReference>
<feature type="domain" description="RBP-J/Cbf11/Cbf12 DNA binding" evidence="8">
    <location>
        <begin position="338"/>
        <end position="492"/>
    </location>
</feature>
<evidence type="ECO:0000256" key="4">
    <source>
        <dbReference type="ARBA" id="ARBA00023125"/>
    </source>
</evidence>
<evidence type="ECO:0000259" key="9">
    <source>
        <dbReference type="SMART" id="SM01268"/>
    </source>
</evidence>
<dbReference type="SUPFAM" id="SSF81296">
    <property type="entry name" value="E set domains"/>
    <property type="match status" value="1"/>
</dbReference>
<dbReference type="GO" id="GO:0000978">
    <property type="term" value="F:RNA polymerase II cis-regulatory region sequence-specific DNA binding"/>
    <property type="evidence" value="ECO:0007669"/>
    <property type="project" value="InterPro"/>
</dbReference>
<feature type="region of interest" description="Disordered" evidence="7">
    <location>
        <begin position="782"/>
        <end position="801"/>
    </location>
</feature>
<comment type="similarity">
    <text evidence="2">Belongs to the Su(H) family.</text>
</comment>
<evidence type="ECO:0000256" key="5">
    <source>
        <dbReference type="ARBA" id="ARBA00023163"/>
    </source>
</evidence>
<comment type="subcellular location">
    <subcellularLocation>
        <location evidence="1">Nucleus</location>
    </subcellularLocation>
</comment>
<dbReference type="SUPFAM" id="SSF110217">
    <property type="entry name" value="DNA-binding protein LAG-1 (CSL)"/>
    <property type="match status" value="1"/>
</dbReference>
<keyword evidence="6" id="KW-0539">Nucleus</keyword>
<dbReference type="SUPFAM" id="SSF49417">
    <property type="entry name" value="p53-like transcription factors"/>
    <property type="match status" value="1"/>
</dbReference>
<keyword evidence="5" id="KW-0804">Transcription</keyword>
<protein>
    <submittedName>
        <fullName evidence="11">Suppressor of hairless protein</fullName>
    </submittedName>
</protein>
<evidence type="ECO:0000256" key="2">
    <source>
        <dbReference type="ARBA" id="ARBA00009704"/>
    </source>
</evidence>
<evidence type="ECO:0000256" key="1">
    <source>
        <dbReference type="ARBA" id="ARBA00004123"/>
    </source>
</evidence>
<keyword evidence="10" id="KW-1185">Reference proteome</keyword>
<dbReference type="InterPro" id="IPR013783">
    <property type="entry name" value="Ig-like_fold"/>
</dbReference>
<dbReference type="Gene3D" id="2.60.40.10">
    <property type="entry name" value="Immunoglobulins"/>
    <property type="match status" value="1"/>
</dbReference>
<dbReference type="GO" id="GO:1990433">
    <property type="term" value="C:CSL-Notch-Mastermind transcription factor complex"/>
    <property type="evidence" value="ECO:0007669"/>
    <property type="project" value="UniProtKB-ARBA"/>
</dbReference>
<dbReference type="Pfam" id="PF20144">
    <property type="entry name" value="TIG_SUH"/>
    <property type="match status" value="1"/>
</dbReference>
<evidence type="ECO:0000256" key="3">
    <source>
        <dbReference type="ARBA" id="ARBA00023015"/>
    </source>
</evidence>
<sequence>MGEQMYFAALVPTSLALEIHYSPGAAVRVGVRAAADGVEATDCLVGIESSYRRLSVLRTASAARGESVPSAAQAIRGVRRPTVLTLVRRSIGRFVAPSSFVASRNSRLSSLRPLEWSSLLRCELVAISSGGARPHPVAEPRRLPGDSLSPTPYALGARPTANRFGEREMDYARSHEAQQAGVEQQYATVVGQYHTQHQPVDVAHYYYPGAHLSAFGTGPHSAPHHLAAQSQQHHQQQSGHFPQQNVIVYHQQPNPYAACTLPCVPPAAIDPSFYQQAASSSFTPPGGGQSFDPFGGHHQQQSPYAQSMPAMQLGVAERPLTREKMREYMSLGSEADCVVTIFHAKVAQKSYGNEKRFFCPPPCIYLFGDGWRKKKSEMEELYKQYKLQGKADQQTESSEQEKLEDAVAGELVAFIGIGAPSDQEKQQLDFANGKTYCAAKTLYISDADKRKYFELAVQFFYGSGHEIGSFPSQRIKVISKPSKKKQSMKNTDCKYLCIASGTKVALFNRLRSQTVSTRYLHVEDGSFHASSTKWGAFTIHLIEEETQEGEEFNVKDGYVHYGAVVKLVDSVTGMALPRLIIRKVDKQQVILDSDEPVSQLHKCAFYMKDTDNMYLCLAHDKIIQYQATPVKENRHQINDGASWTIISTDKADYRFYEAMGPVRQPITPVPVVSSLVLSGGGEIARLDLTGTQFRPNLKVWFGDVEADTIYRCEEFMSCIVPDISAFRPQWTFVERVHEVPIALVRTDGVIFSTGMTFTYTPEVHPHSRRPVRFAQPANSLTECRPPQTPFDDPIDATVQQS</sequence>
<evidence type="ECO:0000256" key="7">
    <source>
        <dbReference type="SAM" id="MobiDB-lite"/>
    </source>
</evidence>